<evidence type="ECO:0000313" key="1">
    <source>
        <dbReference type="EMBL" id="EMA36453.1"/>
    </source>
</evidence>
<dbReference type="AlphaFoldDB" id="M0LTI1"/>
<organism evidence="1 2">
    <name type="scientific">Halococcus hamelinensis 100A6</name>
    <dbReference type="NCBI Taxonomy" id="1132509"/>
    <lineage>
        <taxon>Archaea</taxon>
        <taxon>Methanobacteriati</taxon>
        <taxon>Methanobacteriota</taxon>
        <taxon>Stenosarchaea group</taxon>
        <taxon>Halobacteria</taxon>
        <taxon>Halobacteriales</taxon>
        <taxon>Halococcaceae</taxon>
        <taxon>Halococcus</taxon>
    </lineage>
</organism>
<dbReference type="EMBL" id="AOMB01000041">
    <property type="protein sequence ID" value="EMA36453.1"/>
    <property type="molecule type" value="Genomic_DNA"/>
</dbReference>
<reference evidence="1 2" key="1">
    <citation type="journal article" date="2014" name="PLoS Genet.">
        <title>Phylogenetically driven sequencing of extremely halophilic archaea reveals strategies for static and dynamic osmo-response.</title>
        <authorList>
            <person name="Becker E.A."/>
            <person name="Seitzer P.M."/>
            <person name="Tritt A."/>
            <person name="Larsen D."/>
            <person name="Krusor M."/>
            <person name="Yao A.I."/>
            <person name="Wu D."/>
            <person name="Madern D."/>
            <person name="Eisen J.A."/>
            <person name="Darling A.E."/>
            <person name="Facciotti M.T."/>
        </authorList>
    </citation>
    <scope>NUCLEOTIDE SEQUENCE [LARGE SCALE GENOMIC DNA]</scope>
    <source>
        <strain evidence="1 2">100A6</strain>
    </source>
</reference>
<protein>
    <submittedName>
        <fullName evidence="1">Uncharacterized protein</fullName>
    </submittedName>
</protein>
<keyword evidence="2" id="KW-1185">Reference proteome</keyword>
<evidence type="ECO:0000313" key="2">
    <source>
        <dbReference type="Proteomes" id="UP000011566"/>
    </source>
</evidence>
<comment type="caution">
    <text evidence="1">The sequence shown here is derived from an EMBL/GenBank/DDBJ whole genome shotgun (WGS) entry which is preliminary data.</text>
</comment>
<proteinExistence type="predicted"/>
<name>M0LTI1_9EURY</name>
<dbReference type="Proteomes" id="UP000011566">
    <property type="component" value="Unassembled WGS sequence"/>
</dbReference>
<sequence length="69" mass="7938">MRTPTNLRRLNLVDENVKILCQGVRWKILRDVFEPNRCSFAIVSGPAYGDHGNEEPMTSFFVRPPLVHV</sequence>
<accession>M0LTI1</accession>
<gene>
    <name evidence="1" type="ORF">C447_14376</name>
</gene>